<evidence type="ECO:0000259" key="15">
    <source>
        <dbReference type="Pfam" id="PF20511"/>
    </source>
</evidence>
<feature type="binding site" evidence="12">
    <location>
        <position position="108"/>
    </location>
    <ligand>
        <name>Zn(2+)</name>
        <dbReference type="ChEBI" id="CHEBI:29105"/>
    </ligand>
</feature>
<dbReference type="GO" id="GO:0005829">
    <property type="term" value="C:cytosol"/>
    <property type="evidence" value="ECO:0007669"/>
    <property type="project" value="TreeGrafter"/>
</dbReference>
<comment type="pathway">
    <text evidence="3">Nucleotide-sugar biosynthesis; GDP-alpha-D-mannose biosynthesis; alpha-D-mannose 1-phosphate from D-fructose 6-phosphate: step 1/2.</text>
</comment>
<evidence type="ECO:0000313" key="17">
    <source>
        <dbReference type="Proteomes" id="UP000053095"/>
    </source>
</evidence>
<evidence type="ECO:0000256" key="10">
    <source>
        <dbReference type="ARBA" id="ARBA00029741"/>
    </source>
</evidence>
<evidence type="ECO:0000256" key="7">
    <source>
        <dbReference type="ARBA" id="ARBA00022723"/>
    </source>
</evidence>
<keyword evidence="8 12" id="KW-0862">Zinc</keyword>
<comment type="cofactor">
    <cofactor evidence="12">
        <name>Zn(2+)</name>
        <dbReference type="ChEBI" id="CHEBI:29105"/>
    </cofactor>
    <text evidence="12">Binds 1 zinc ion per subunit.</text>
</comment>
<dbReference type="CDD" id="cd07011">
    <property type="entry name" value="cupin_PMI_type_I_N"/>
    <property type="match status" value="1"/>
</dbReference>
<accession>A0A6V8HAI2</accession>
<comment type="caution">
    <text evidence="16">The sequence shown here is derived from an EMBL/GenBank/DDBJ whole genome shotgun (WGS) entry which is preliminary data.</text>
</comment>
<dbReference type="NCBIfam" id="TIGR00218">
    <property type="entry name" value="manA"/>
    <property type="match status" value="1"/>
</dbReference>
<dbReference type="InterPro" id="IPR046456">
    <property type="entry name" value="PMI_typeI_C"/>
</dbReference>
<feature type="binding site" evidence="12">
    <location>
        <position position="261"/>
    </location>
    <ligand>
        <name>Zn(2+)</name>
        <dbReference type="ChEBI" id="CHEBI:29105"/>
    </ligand>
</feature>
<dbReference type="Pfam" id="PF01238">
    <property type="entry name" value="PMI_typeI_C"/>
    <property type="match status" value="1"/>
</dbReference>
<dbReference type="InterPro" id="IPR001250">
    <property type="entry name" value="Man6P_Isoase-1"/>
</dbReference>
<evidence type="ECO:0000313" key="16">
    <source>
        <dbReference type="EMBL" id="GAM38440.1"/>
    </source>
</evidence>
<feature type="binding site" evidence="12">
    <location>
        <position position="135"/>
    </location>
    <ligand>
        <name>Zn(2+)</name>
        <dbReference type="ChEBI" id="CHEBI:29105"/>
    </ligand>
</feature>
<protein>
    <recommendedName>
        <fullName evidence="6">Mannose-6-phosphate isomerase</fullName>
        <ecNumber evidence="5">5.3.1.8</ecNumber>
    </recommendedName>
    <alternativeName>
        <fullName evidence="10">Phosphohexomutase</fullName>
    </alternativeName>
    <alternativeName>
        <fullName evidence="11">Phosphomannose isomerase</fullName>
    </alternativeName>
</protein>
<dbReference type="AlphaFoldDB" id="A0A6V8HAI2"/>
<feature type="domain" description="Phosphomannose isomerase type I C-terminal" evidence="14">
    <location>
        <begin position="327"/>
        <end position="368"/>
    </location>
</feature>
<dbReference type="EC" id="5.3.1.8" evidence="5"/>
<dbReference type="PIRSF" id="PIRSF001480">
    <property type="entry name" value="Mannose-6-phosphate_isomerase"/>
    <property type="match status" value="1"/>
</dbReference>
<organism evidence="16 17">
    <name type="scientific">Talaromyces pinophilus</name>
    <name type="common">Penicillium pinophilum</name>
    <dbReference type="NCBI Taxonomy" id="128442"/>
    <lineage>
        <taxon>Eukaryota</taxon>
        <taxon>Fungi</taxon>
        <taxon>Dikarya</taxon>
        <taxon>Ascomycota</taxon>
        <taxon>Pezizomycotina</taxon>
        <taxon>Eurotiomycetes</taxon>
        <taxon>Eurotiomycetidae</taxon>
        <taxon>Eurotiales</taxon>
        <taxon>Trichocomaceae</taxon>
        <taxon>Talaromyces</taxon>
        <taxon>Talaromyces sect. Talaromyces</taxon>
    </lineage>
</organism>
<dbReference type="EMBL" id="DF933829">
    <property type="protein sequence ID" value="GAM38440.1"/>
    <property type="molecule type" value="Genomic_DNA"/>
</dbReference>
<dbReference type="Gene3D" id="1.10.441.10">
    <property type="entry name" value="Phosphomannose Isomerase, domain 2"/>
    <property type="match status" value="1"/>
</dbReference>
<evidence type="ECO:0000256" key="4">
    <source>
        <dbReference type="ARBA" id="ARBA00010772"/>
    </source>
</evidence>
<evidence type="ECO:0000256" key="2">
    <source>
        <dbReference type="ARBA" id="ARBA00002564"/>
    </source>
</evidence>
<feature type="binding site" evidence="12">
    <location>
        <position position="110"/>
    </location>
    <ligand>
        <name>Zn(2+)</name>
        <dbReference type="ChEBI" id="CHEBI:29105"/>
    </ligand>
</feature>
<feature type="domain" description="Phosphomannose isomerase type I catalytic" evidence="15">
    <location>
        <begin position="7"/>
        <end position="152"/>
    </location>
</feature>
<dbReference type="InterPro" id="IPR014710">
    <property type="entry name" value="RmlC-like_jellyroll"/>
</dbReference>
<evidence type="ECO:0000256" key="9">
    <source>
        <dbReference type="ARBA" id="ARBA00023235"/>
    </source>
</evidence>
<evidence type="ECO:0000259" key="14">
    <source>
        <dbReference type="Pfam" id="PF01238"/>
    </source>
</evidence>
<keyword evidence="17" id="KW-1185">Reference proteome</keyword>
<dbReference type="Gene3D" id="2.60.120.10">
    <property type="entry name" value="Jelly Rolls"/>
    <property type="match status" value="2"/>
</dbReference>
<dbReference type="GO" id="GO:0005975">
    <property type="term" value="P:carbohydrate metabolic process"/>
    <property type="evidence" value="ECO:0007669"/>
    <property type="project" value="InterPro"/>
</dbReference>
<gene>
    <name evidence="16" type="ORF">TCE0_033r09164</name>
</gene>
<keyword evidence="7 12" id="KW-0479">Metal-binding</keyword>
<evidence type="ECO:0000256" key="5">
    <source>
        <dbReference type="ARBA" id="ARBA00011956"/>
    </source>
</evidence>
<dbReference type="SUPFAM" id="SSF51182">
    <property type="entry name" value="RmlC-like cupins"/>
    <property type="match status" value="1"/>
</dbReference>
<dbReference type="UniPathway" id="UPA00126">
    <property type="reaction ID" value="UER00423"/>
</dbReference>
<evidence type="ECO:0000256" key="12">
    <source>
        <dbReference type="PIRSR" id="PIRSR001480-2"/>
    </source>
</evidence>
<dbReference type="PANTHER" id="PTHR10309:SF4">
    <property type="entry name" value="MANNOSE-6-PHOSPHATE ISOMERASE"/>
    <property type="match status" value="1"/>
</dbReference>
<comment type="catalytic activity">
    <reaction evidence="1">
        <text>D-mannose 6-phosphate = D-fructose 6-phosphate</text>
        <dbReference type="Rhea" id="RHEA:12356"/>
        <dbReference type="ChEBI" id="CHEBI:58735"/>
        <dbReference type="ChEBI" id="CHEBI:61527"/>
        <dbReference type="EC" id="5.3.1.8"/>
    </reaction>
</comment>
<dbReference type="InterPro" id="IPR046457">
    <property type="entry name" value="PMI_typeI_cat"/>
</dbReference>
<evidence type="ECO:0000256" key="1">
    <source>
        <dbReference type="ARBA" id="ARBA00000757"/>
    </source>
</evidence>
<evidence type="ECO:0000256" key="6">
    <source>
        <dbReference type="ARBA" id="ARBA00018236"/>
    </source>
</evidence>
<evidence type="ECO:0000256" key="8">
    <source>
        <dbReference type="ARBA" id="ARBA00022833"/>
    </source>
</evidence>
<evidence type="ECO:0000256" key="3">
    <source>
        <dbReference type="ARBA" id="ARBA00004666"/>
    </source>
</evidence>
<reference evidence="17" key="1">
    <citation type="journal article" date="2015" name="Genome Announc.">
        <title>Draft genome sequence of Talaromyces cellulolyticus strain Y-94, a source of lignocellulosic biomass-degrading enzymes.</title>
        <authorList>
            <person name="Fujii T."/>
            <person name="Koike H."/>
            <person name="Sawayama S."/>
            <person name="Yano S."/>
            <person name="Inoue H."/>
        </authorList>
    </citation>
    <scope>NUCLEOTIDE SEQUENCE [LARGE SCALE GENOMIC DNA]</scope>
    <source>
        <strain evidence="17">Y-94</strain>
    </source>
</reference>
<dbReference type="InterPro" id="IPR011051">
    <property type="entry name" value="RmlC_Cupin_sf"/>
</dbReference>
<proteinExistence type="inferred from homology"/>
<evidence type="ECO:0000256" key="11">
    <source>
        <dbReference type="ARBA" id="ARBA00030762"/>
    </source>
</evidence>
<sequence>MGGQSVVELRCKCKTDPWGKKGEDSLAAILASQQPGTDFKIDPNQRYSEMWMGTYPSVPSFVIGTDETLEDYLNKNPNLVGKKIVDKFGGGLPFLPKILSMDKALPLQIHPDRKLAEQLHKQLPQKFTDTNHKPEIAIALSQFELFAGWKPLNDLTQLFHNGPLQKFLPIPESHFNDETLRRIGQNMLEADENTVAATINQLIKTPESAFGKKYSYIPKMLERVSAQYSEFDNGTLFAVVCMNYLILHHGEAVYVPADGMHAYLSGNIMECMARSDNVLNTGFCPRPDRDSVALFCEAFTGWPHDPDEARLGKHASNRGLNGKTVEYAPPISEFNVLATHLKAGEKEQMGPIEGPSIICVTGGEGRMTAKASEGKTYNLKQGSVFFVAYCVELEFEATGDKLDIYRPYAD</sequence>
<dbReference type="InterPro" id="IPR016305">
    <property type="entry name" value="Mannose-6-P_Isomerase"/>
</dbReference>
<dbReference type="PRINTS" id="PR00714">
    <property type="entry name" value="MAN6PISMRASE"/>
</dbReference>
<comment type="function">
    <text evidence="2">Involved in the synthesis of the GDP-mannose and dolichol-phosphate-mannose required for a number of critical mannosyl transfer reactions.</text>
</comment>
<dbReference type="GO" id="GO:0004476">
    <property type="term" value="F:mannose-6-phosphate isomerase activity"/>
    <property type="evidence" value="ECO:0007669"/>
    <property type="project" value="UniProtKB-EC"/>
</dbReference>
<dbReference type="Pfam" id="PF20511">
    <property type="entry name" value="PMI_typeI_cat"/>
    <property type="match status" value="1"/>
</dbReference>
<dbReference type="Proteomes" id="UP000053095">
    <property type="component" value="Unassembled WGS sequence"/>
</dbReference>
<evidence type="ECO:0000256" key="13">
    <source>
        <dbReference type="RuleBase" id="RU004189"/>
    </source>
</evidence>
<keyword evidence="9" id="KW-0413">Isomerase</keyword>
<dbReference type="GO" id="GO:0008270">
    <property type="term" value="F:zinc ion binding"/>
    <property type="evidence" value="ECO:0007669"/>
    <property type="project" value="InterPro"/>
</dbReference>
<name>A0A6V8HAI2_TALPI</name>
<dbReference type="GO" id="GO:0009298">
    <property type="term" value="P:GDP-mannose biosynthetic process"/>
    <property type="evidence" value="ECO:0007669"/>
    <property type="project" value="UniProtKB-UniPathway"/>
</dbReference>
<dbReference type="PANTHER" id="PTHR10309">
    <property type="entry name" value="MANNOSE-6-PHOSPHATE ISOMERASE"/>
    <property type="match status" value="1"/>
</dbReference>
<comment type="similarity">
    <text evidence="4 13">Belongs to the mannose-6-phosphate isomerase type 1 family.</text>
</comment>